<evidence type="ECO:0000256" key="11">
    <source>
        <dbReference type="ARBA" id="ARBA00023122"/>
    </source>
</evidence>
<dbReference type="PROSITE" id="PS51371">
    <property type="entry name" value="CBS"/>
    <property type="match status" value="2"/>
</dbReference>
<dbReference type="InterPro" id="IPR013785">
    <property type="entry name" value="Aldolase_TIM"/>
</dbReference>
<evidence type="ECO:0000259" key="21">
    <source>
        <dbReference type="PROSITE" id="PS51371"/>
    </source>
</evidence>
<feature type="region of interest" description="Disordered" evidence="20">
    <location>
        <begin position="473"/>
        <end position="492"/>
    </location>
</feature>
<feature type="active site" description="Proton acceptor" evidence="13 14">
    <location>
        <position position="403"/>
    </location>
</feature>
<keyword evidence="6 13" id="KW-0332">GMP biosynthesis</keyword>
<keyword evidence="4 13" id="KW-0479">Metal-binding</keyword>
<dbReference type="GO" id="GO:0003938">
    <property type="term" value="F:IMP dehydrogenase activity"/>
    <property type="evidence" value="ECO:0007669"/>
    <property type="project" value="UniProtKB-UniRule"/>
</dbReference>
<dbReference type="InterPro" id="IPR000644">
    <property type="entry name" value="CBS_dom"/>
</dbReference>
<dbReference type="Pfam" id="PF00571">
    <property type="entry name" value="CBS"/>
    <property type="match status" value="2"/>
</dbReference>
<keyword evidence="5" id="KW-0677">Repeat</keyword>
<feature type="binding site" description="in other chain" evidence="13 16">
    <location>
        <position position="305"/>
    </location>
    <ligand>
        <name>K(+)</name>
        <dbReference type="ChEBI" id="CHEBI:29103"/>
        <note>ligand shared between two tetrameric partners</note>
    </ligand>
</feature>
<feature type="active site" description="Thioimidate intermediate" evidence="13 14">
    <location>
        <position position="305"/>
    </location>
</feature>
<comment type="subunit">
    <text evidence="3 13">Homotetramer.</text>
</comment>
<dbReference type="Gene3D" id="3.20.20.70">
    <property type="entry name" value="Aldolase class I"/>
    <property type="match status" value="1"/>
</dbReference>
<feature type="binding site" evidence="13 15">
    <location>
        <begin position="298"/>
        <end position="300"/>
    </location>
    <ligand>
        <name>NAD(+)</name>
        <dbReference type="ChEBI" id="CHEBI:57540"/>
    </ligand>
</feature>
<dbReference type="STRING" id="1798709.A2538_04440"/>
<dbReference type="UniPathway" id="UPA00601">
    <property type="reaction ID" value="UER00295"/>
</dbReference>
<dbReference type="GO" id="GO:0006183">
    <property type="term" value="P:GTP biosynthetic process"/>
    <property type="evidence" value="ECO:0007669"/>
    <property type="project" value="TreeGrafter"/>
</dbReference>
<name>A0A1F6PF23_9BACT</name>
<dbReference type="GO" id="GO:0000166">
    <property type="term" value="F:nucleotide binding"/>
    <property type="evidence" value="ECO:0007669"/>
    <property type="project" value="UniProtKB-UniRule"/>
</dbReference>
<evidence type="ECO:0000256" key="4">
    <source>
        <dbReference type="ARBA" id="ARBA00022723"/>
    </source>
</evidence>
<dbReference type="GO" id="GO:0006177">
    <property type="term" value="P:GMP biosynthetic process"/>
    <property type="evidence" value="ECO:0007669"/>
    <property type="project" value="UniProtKB-UniRule"/>
</dbReference>
<feature type="binding site" evidence="13">
    <location>
        <position position="418"/>
    </location>
    <ligand>
        <name>IMP</name>
        <dbReference type="ChEBI" id="CHEBI:58053"/>
    </ligand>
</feature>
<evidence type="ECO:0000256" key="15">
    <source>
        <dbReference type="PIRSR" id="PIRSR000130-3"/>
    </source>
</evidence>
<dbReference type="AlphaFoldDB" id="A0A1F6PF23"/>
<evidence type="ECO:0000256" key="2">
    <source>
        <dbReference type="ARBA" id="ARBA00005502"/>
    </source>
</evidence>
<keyword evidence="10 13" id="KW-0520">NAD</keyword>
<organism evidence="22 23">
    <name type="scientific">Candidatus Magasanikbacteria bacterium RIFOXYD2_FULL_41_14</name>
    <dbReference type="NCBI Taxonomy" id="1798709"/>
    <lineage>
        <taxon>Bacteria</taxon>
        <taxon>Candidatus Magasanikiibacteriota</taxon>
    </lineage>
</organism>
<evidence type="ECO:0000256" key="7">
    <source>
        <dbReference type="ARBA" id="ARBA00022755"/>
    </source>
</evidence>
<evidence type="ECO:0000256" key="16">
    <source>
        <dbReference type="PIRSR" id="PIRSR000130-4"/>
    </source>
</evidence>
<feature type="binding site" evidence="13">
    <location>
        <position position="473"/>
    </location>
    <ligand>
        <name>K(+)</name>
        <dbReference type="ChEBI" id="CHEBI:29103"/>
        <note>ligand shared between two tetrameric partners</note>
    </ligand>
</feature>
<dbReference type="Pfam" id="PF00478">
    <property type="entry name" value="IMPDH"/>
    <property type="match status" value="1"/>
</dbReference>
<dbReference type="NCBIfam" id="TIGR01302">
    <property type="entry name" value="IMP_dehydrog"/>
    <property type="match status" value="1"/>
</dbReference>
<dbReference type="CDD" id="cd04601">
    <property type="entry name" value="CBS_pair_IMPDH"/>
    <property type="match status" value="1"/>
</dbReference>
<comment type="pathway">
    <text evidence="13 19">Purine metabolism; XMP biosynthesis via de novo pathway; XMP from IMP: step 1/1.</text>
</comment>
<dbReference type="PROSITE" id="PS00487">
    <property type="entry name" value="IMP_DH_GMP_RED"/>
    <property type="match status" value="1"/>
</dbReference>
<dbReference type="CDD" id="cd00381">
    <property type="entry name" value="IMPDH"/>
    <property type="match status" value="1"/>
</dbReference>
<dbReference type="EMBL" id="MFRE01000006">
    <property type="protein sequence ID" value="OGH94650.1"/>
    <property type="molecule type" value="Genomic_DNA"/>
</dbReference>
<dbReference type="InterPro" id="IPR015875">
    <property type="entry name" value="IMP_DH/GMP_Rdtase_CS"/>
</dbReference>
<feature type="domain" description="CBS" evidence="21">
    <location>
        <begin position="93"/>
        <end position="149"/>
    </location>
</feature>
<feature type="binding site" evidence="13">
    <location>
        <begin position="387"/>
        <end position="391"/>
    </location>
    <ligand>
        <name>IMP</name>
        <dbReference type="ChEBI" id="CHEBI:58053"/>
    </ligand>
</feature>
<sequence>MFEKFSDTLTFDDVLLVPQLSEILPKDAFVGTELANGIKLHLPFLSAPMDSVTEAKMAIVLALEGGLGIIHKNFGIDEQVAEVVKVKRFKSGFITHPIAVSPSILISDLTKIREKYGYKKIPVVDKNAKLVGLISELDYFLPEDGNLTVAERMVKLSDLKTAKVGITLAEANQMIHDLRLRVLCVINDAGELESIVTRRDIEKNSQFGNSTKNSEKQLRVGAAVGVGNSAIERAEALYSAGVDLVVVDTAHGHSAGVINTVKALRQKFSDKVIVAGNIATSDATLALVDAGADVVKVGIGPGSICTTRIIAGVGVPQLSAILEVARVLKQVKRPVALIADGGIKSSGDIVKAMAAGASAVMMGNMFAGTDESPGRIEFVNGRMYKIYRGMGSVEAMDRGSKDRYGQADVNEKNKFVPEGVSGKVPYKGPVSNIVYQLSGGLKSGMGYLGAHNLFELREKACFVKISPAGLKESHPHDLTHADNAPNYDVSGF</sequence>
<comment type="caution">
    <text evidence="22">The sequence shown here is derived from an EMBL/GenBank/DDBJ whole genome shotgun (WGS) entry which is preliminary data.</text>
</comment>
<dbReference type="SUPFAM" id="SSF51412">
    <property type="entry name" value="Inosine monophosphate dehydrogenase (IMPDH)"/>
    <property type="match status" value="1"/>
</dbReference>
<evidence type="ECO:0000256" key="10">
    <source>
        <dbReference type="ARBA" id="ARBA00023027"/>
    </source>
</evidence>
<feature type="binding site" description="in other chain" evidence="13 16">
    <location>
        <position position="302"/>
    </location>
    <ligand>
        <name>K(+)</name>
        <dbReference type="ChEBI" id="CHEBI:29103"/>
        <note>ligand shared between two tetrameric partners</note>
    </ligand>
</feature>
<feature type="binding site" evidence="13">
    <location>
        <position position="472"/>
    </location>
    <ligand>
        <name>K(+)</name>
        <dbReference type="ChEBI" id="CHEBI:29103"/>
        <note>ligand shared between two tetrameric partners</note>
    </ligand>
</feature>
<feature type="domain" description="CBS" evidence="21">
    <location>
        <begin position="153"/>
        <end position="211"/>
    </location>
</feature>
<evidence type="ECO:0000256" key="20">
    <source>
        <dbReference type="SAM" id="MobiDB-lite"/>
    </source>
</evidence>
<accession>A0A1F6PF23</accession>
<dbReference type="FunFam" id="3.20.20.70:FF:000003">
    <property type="entry name" value="GMP reductase"/>
    <property type="match status" value="1"/>
</dbReference>
<dbReference type="EC" id="1.1.1.205" evidence="13 19"/>
<dbReference type="InterPro" id="IPR046342">
    <property type="entry name" value="CBS_dom_sf"/>
</dbReference>
<feature type="binding site" description="in other chain" evidence="13 16">
    <location>
        <position position="300"/>
    </location>
    <ligand>
        <name>K(+)</name>
        <dbReference type="ChEBI" id="CHEBI:29103"/>
        <note>ligand shared between two tetrameric partners</note>
    </ligand>
</feature>
<dbReference type="PANTHER" id="PTHR11911">
    <property type="entry name" value="INOSINE-5-MONOPHOSPHATE DEHYDROGENASE RELATED"/>
    <property type="match status" value="1"/>
</dbReference>
<feature type="binding site" evidence="13">
    <location>
        <position position="303"/>
    </location>
    <ligand>
        <name>IMP</name>
        <dbReference type="ChEBI" id="CHEBI:58053"/>
    </ligand>
</feature>
<dbReference type="PANTHER" id="PTHR11911:SF111">
    <property type="entry name" value="INOSINE-5'-MONOPHOSPHATE DEHYDROGENASE"/>
    <property type="match status" value="1"/>
</dbReference>
<dbReference type="InterPro" id="IPR001093">
    <property type="entry name" value="IMP_DH_GMPRt"/>
</dbReference>
<comment type="catalytic activity">
    <reaction evidence="12 13 19">
        <text>IMP + NAD(+) + H2O = XMP + NADH + H(+)</text>
        <dbReference type="Rhea" id="RHEA:11708"/>
        <dbReference type="ChEBI" id="CHEBI:15377"/>
        <dbReference type="ChEBI" id="CHEBI:15378"/>
        <dbReference type="ChEBI" id="CHEBI:57464"/>
        <dbReference type="ChEBI" id="CHEBI:57540"/>
        <dbReference type="ChEBI" id="CHEBI:57945"/>
        <dbReference type="ChEBI" id="CHEBI:58053"/>
        <dbReference type="EC" id="1.1.1.205"/>
    </reaction>
</comment>
<dbReference type="Proteomes" id="UP000178254">
    <property type="component" value="Unassembled WGS sequence"/>
</dbReference>
<evidence type="ECO:0000256" key="6">
    <source>
        <dbReference type="ARBA" id="ARBA00022749"/>
    </source>
</evidence>
<dbReference type="SUPFAM" id="SSF54631">
    <property type="entry name" value="CBS-domain pair"/>
    <property type="match status" value="1"/>
</dbReference>
<keyword evidence="11 17" id="KW-0129">CBS domain</keyword>
<comment type="cofactor">
    <cofactor evidence="1 13">
        <name>K(+)</name>
        <dbReference type="ChEBI" id="CHEBI:29103"/>
    </cofactor>
</comment>
<evidence type="ECO:0000313" key="23">
    <source>
        <dbReference type="Proteomes" id="UP000178254"/>
    </source>
</evidence>
<evidence type="ECO:0000256" key="13">
    <source>
        <dbReference type="HAMAP-Rule" id="MF_01964"/>
    </source>
</evidence>
<reference evidence="22 23" key="1">
    <citation type="journal article" date="2016" name="Nat. Commun.">
        <title>Thousands of microbial genomes shed light on interconnected biogeochemical processes in an aquifer system.</title>
        <authorList>
            <person name="Anantharaman K."/>
            <person name="Brown C.T."/>
            <person name="Hug L.A."/>
            <person name="Sharon I."/>
            <person name="Castelle C.J."/>
            <person name="Probst A.J."/>
            <person name="Thomas B.C."/>
            <person name="Singh A."/>
            <person name="Wilkins M.J."/>
            <person name="Karaoz U."/>
            <person name="Brodie E.L."/>
            <person name="Williams K.H."/>
            <person name="Hubbard S.S."/>
            <person name="Banfield J.F."/>
        </authorList>
    </citation>
    <scope>NUCLEOTIDE SEQUENCE [LARGE SCALE GENOMIC DNA]</scope>
</reference>
<evidence type="ECO:0000256" key="1">
    <source>
        <dbReference type="ARBA" id="ARBA00001958"/>
    </source>
</evidence>
<proteinExistence type="inferred from homology"/>
<evidence type="ECO:0000256" key="19">
    <source>
        <dbReference type="RuleBase" id="RU003928"/>
    </source>
</evidence>
<keyword evidence="9 13" id="KW-0560">Oxidoreductase</keyword>
<evidence type="ECO:0000256" key="8">
    <source>
        <dbReference type="ARBA" id="ARBA00022958"/>
    </source>
</evidence>
<dbReference type="HAMAP" id="MF_01964">
    <property type="entry name" value="IMPDH"/>
    <property type="match status" value="1"/>
</dbReference>
<evidence type="ECO:0000256" key="18">
    <source>
        <dbReference type="RuleBase" id="RU003927"/>
    </source>
</evidence>
<evidence type="ECO:0000256" key="9">
    <source>
        <dbReference type="ARBA" id="ARBA00023002"/>
    </source>
</evidence>
<comment type="caution">
    <text evidence="13">Lacks conserved residue(s) required for the propagation of feature annotation.</text>
</comment>
<dbReference type="SMART" id="SM00116">
    <property type="entry name" value="CBS"/>
    <property type="match status" value="2"/>
</dbReference>
<evidence type="ECO:0000313" key="22">
    <source>
        <dbReference type="EMBL" id="OGH94650.1"/>
    </source>
</evidence>
<feature type="binding site" evidence="13">
    <location>
        <position position="474"/>
    </location>
    <ligand>
        <name>K(+)</name>
        <dbReference type="ChEBI" id="CHEBI:29103"/>
        <note>ligand shared between two tetrameric partners</note>
    </ligand>
</feature>
<dbReference type="SMART" id="SM01240">
    <property type="entry name" value="IMPDH"/>
    <property type="match status" value="1"/>
</dbReference>
<dbReference type="GO" id="GO:0046872">
    <property type="term" value="F:metal ion binding"/>
    <property type="evidence" value="ECO:0007669"/>
    <property type="project" value="UniProtKB-UniRule"/>
</dbReference>
<dbReference type="InterPro" id="IPR005990">
    <property type="entry name" value="IMP_DH"/>
</dbReference>
<keyword evidence="7 13" id="KW-0658">Purine biosynthesis</keyword>
<feature type="binding site" evidence="15">
    <location>
        <begin position="248"/>
        <end position="250"/>
    </location>
    <ligand>
        <name>NAD(+)</name>
        <dbReference type="ChEBI" id="CHEBI:57540"/>
    </ligand>
</feature>
<dbReference type="PIRSF" id="PIRSF000130">
    <property type="entry name" value="IMPDH"/>
    <property type="match status" value="1"/>
</dbReference>
<feature type="binding site" evidence="13">
    <location>
        <begin position="340"/>
        <end position="342"/>
    </location>
    <ligand>
        <name>IMP</name>
        <dbReference type="ChEBI" id="CHEBI:58053"/>
    </ligand>
</feature>
<comment type="activity regulation">
    <text evidence="13">Mycophenolic acid (MPA) is a non-competitive inhibitor that prevents formation of the closed enzyme conformation by binding to the same site as the amobile flap. In contrast, mizoribine monophosphate (MZP) is a competitive inhibitor that induces the closed conformation. MPA is a potent inhibitor of mammalian IMPDHs but a poor inhibitor of the bacterial enzymes. MZP is a more potent inhibitor of bacterial IMPDH.</text>
</comment>
<keyword evidence="8 13" id="KW-0630">Potassium</keyword>
<comment type="similarity">
    <text evidence="2 13 18">Belongs to the IMPDH/GMPR family.</text>
</comment>
<evidence type="ECO:0000256" key="14">
    <source>
        <dbReference type="PIRSR" id="PIRSR000130-1"/>
    </source>
</evidence>
<protein>
    <recommendedName>
        <fullName evidence="13 19">Inosine-5'-monophosphate dehydrogenase</fullName>
        <shortName evidence="13">IMP dehydrogenase</shortName>
        <shortName evidence="13">IMPD</shortName>
        <shortName evidence="13">IMPDH</shortName>
        <ecNumber evidence="13 19">1.1.1.205</ecNumber>
    </recommendedName>
</protein>
<feature type="binding site" evidence="13">
    <location>
        <begin position="363"/>
        <end position="364"/>
    </location>
    <ligand>
        <name>IMP</name>
        <dbReference type="ChEBI" id="CHEBI:58053"/>
    </ligand>
</feature>
<evidence type="ECO:0000256" key="17">
    <source>
        <dbReference type="PROSITE-ProRule" id="PRU00703"/>
    </source>
</evidence>
<evidence type="ECO:0000256" key="3">
    <source>
        <dbReference type="ARBA" id="ARBA00011881"/>
    </source>
</evidence>
<gene>
    <name evidence="13" type="primary">guaB</name>
    <name evidence="22" type="ORF">A2538_04440</name>
</gene>
<comment type="function">
    <text evidence="13">Catalyzes the conversion of inosine 5'-phosphate (IMP) to xanthosine 5'-phosphate (XMP), the first committed and rate-limiting step in the de novo synthesis of guanine nucleotides, and therefore plays an important role in the regulation of cell growth.</text>
</comment>
<evidence type="ECO:0000256" key="12">
    <source>
        <dbReference type="ARBA" id="ARBA00048028"/>
    </source>
</evidence>
<evidence type="ECO:0000256" key="5">
    <source>
        <dbReference type="ARBA" id="ARBA00022737"/>
    </source>
</evidence>
<feature type="binding site" evidence="13">
    <location>
        <position position="248"/>
    </location>
    <ligand>
        <name>NAD(+)</name>
        <dbReference type="ChEBI" id="CHEBI:57540"/>
    </ligand>
</feature>